<reference evidence="1 3" key="2">
    <citation type="journal article" date="2013" name="Nature">
        <title>Insights into bilaterian evolution from three spiralian genomes.</title>
        <authorList>
            <person name="Simakov O."/>
            <person name="Marletaz F."/>
            <person name="Cho S.J."/>
            <person name="Edsinger-Gonzales E."/>
            <person name="Havlak P."/>
            <person name="Hellsten U."/>
            <person name="Kuo D.H."/>
            <person name="Larsson T."/>
            <person name="Lv J."/>
            <person name="Arendt D."/>
            <person name="Savage R."/>
            <person name="Osoegawa K."/>
            <person name="de Jong P."/>
            <person name="Grimwood J."/>
            <person name="Chapman J.A."/>
            <person name="Shapiro H."/>
            <person name="Aerts A."/>
            <person name="Otillar R.P."/>
            <person name="Terry A.Y."/>
            <person name="Boore J.L."/>
            <person name="Grigoriev I.V."/>
            <person name="Lindberg D.R."/>
            <person name="Seaver E.C."/>
            <person name="Weisblat D.A."/>
            <person name="Putnam N.H."/>
            <person name="Rokhsar D.S."/>
        </authorList>
    </citation>
    <scope>NUCLEOTIDE SEQUENCE</scope>
</reference>
<dbReference type="GeneID" id="20198600"/>
<sequence>MSDQYSGLQARIKQVNNLVEWVPCAAHLLKLEASRAAECCPQAVSFFGLIQSIYTFCSASTGQWTKMISNLTTGAVVLKRAADTRWSSHYDACHAFAASHKIIRDTLSQIASDMSEMPSKRHEAKSYNKKMQERETDNMSLRWGDIIVYFHKISRTCQTPVIKLDIVVQSYLSLTSFFKDMRGRFQHYEQGAKTMVENDCYCADTRRKCSLVSFHDDSKSAAVALRQARIRSEHGNGNCENPKVSMKFPWKLVKTNFRECLF</sequence>
<protein>
    <recommendedName>
        <fullName evidence="4">DUF659 domain-containing protein</fullName>
    </recommendedName>
</protein>
<reference evidence="2" key="3">
    <citation type="submission" date="2015-06" db="UniProtKB">
        <authorList>
            <consortium name="EnsemblMetazoa"/>
        </authorList>
    </citation>
    <scope>IDENTIFICATION</scope>
</reference>
<dbReference type="EnsemblMetazoa" id="HelroT160135">
    <property type="protein sequence ID" value="HelroP160135"/>
    <property type="gene ID" value="HelroG160135"/>
</dbReference>
<keyword evidence="3" id="KW-1185">Reference proteome</keyword>
<dbReference type="RefSeq" id="XP_009015391.1">
    <property type="nucleotide sequence ID" value="XM_009017143.1"/>
</dbReference>
<dbReference type="InParanoid" id="T1EPV0"/>
<evidence type="ECO:0000313" key="2">
    <source>
        <dbReference type="EnsemblMetazoa" id="HelroP160135"/>
    </source>
</evidence>
<proteinExistence type="predicted"/>
<accession>T1EPV0</accession>
<dbReference type="EMBL" id="AMQM01000514">
    <property type="status" value="NOT_ANNOTATED_CDS"/>
    <property type="molecule type" value="Genomic_DNA"/>
</dbReference>
<organism evidence="2 3">
    <name type="scientific">Helobdella robusta</name>
    <name type="common">Californian leech</name>
    <dbReference type="NCBI Taxonomy" id="6412"/>
    <lineage>
        <taxon>Eukaryota</taxon>
        <taxon>Metazoa</taxon>
        <taxon>Spiralia</taxon>
        <taxon>Lophotrochozoa</taxon>
        <taxon>Annelida</taxon>
        <taxon>Clitellata</taxon>
        <taxon>Hirudinea</taxon>
        <taxon>Rhynchobdellida</taxon>
        <taxon>Glossiphoniidae</taxon>
        <taxon>Helobdella</taxon>
    </lineage>
</organism>
<dbReference type="STRING" id="6412.T1EPV0"/>
<dbReference type="CTD" id="20198600"/>
<dbReference type="OrthoDB" id="6141827at2759"/>
<evidence type="ECO:0000313" key="1">
    <source>
        <dbReference type="EMBL" id="ESO06023.1"/>
    </source>
</evidence>
<dbReference type="HOGENOM" id="CLU_006175_0_3_1"/>
<evidence type="ECO:0000313" key="3">
    <source>
        <dbReference type="Proteomes" id="UP000015101"/>
    </source>
</evidence>
<name>T1EPV0_HELRO</name>
<dbReference type="eggNOG" id="ENOG502QV0C">
    <property type="taxonomic scope" value="Eukaryota"/>
</dbReference>
<reference evidence="3" key="1">
    <citation type="submission" date="2012-12" db="EMBL/GenBank/DDBJ databases">
        <authorList>
            <person name="Hellsten U."/>
            <person name="Grimwood J."/>
            <person name="Chapman J.A."/>
            <person name="Shapiro H."/>
            <person name="Aerts A."/>
            <person name="Otillar R.P."/>
            <person name="Terry A.Y."/>
            <person name="Boore J.L."/>
            <person name="Simakov O."/>
            <person name="Marletaz F."/>
            <person name="Cho S.-J."/>
            <person name="Edsinger-Gonzales E."/>
            <person name="Havlak P."/>
            <person name="Kuo D.-H."/>
            <person name="Larsson T."/>
            <person name="Lv J."/>
            <person name="Arendt D."/>
            <person name="Savage R."/>
            <person name="Osoegawa K."/>
            <person name="de Jong P."/>
            <person name="Lindberg D.R."/>
            <person name="Seaver E.C."/>
            <person name="Weisblat D.A."/>
            <person name="Putnam N.H."/>
            <person name="Grigoriev I.V."/>
            <person name="Rokhsar D.S."/>
        </authorList>
    </citation>
    <scope>NUCLEOTIDE SEQUENCE</scope>
</reference>
<gene>
    <name evidence="2" type="primary">20198600</name>
    <name evidence="1" type="ORF">HELRODRAFT_160135</name>
</gene>
<dbReference type="OMA" id="TQTHEAR"/>
<evidence type="ECO:0008006" key="4">
    <source>
        <dbReference type="Google" id="ProtNLM"/>
    </source>
</evidence>
<dbReference type="Proteomes" id="UP000015101">
    <property type="component" value="Unassembled WGS sequence"/>
</dbReference>
<dbReference type="AlphaFoldDB" id="T1EPV0"/>
<dbReference type="KEGG" id="hro:HELRODRAFT_160135"/>
<dbReference type="EMBL" id="KB096324">
    <property type="protein sequence ID" value="ESO06023.1"/>
    <property type="molecule type" value="Genomic_DNA"/>
</dbReference>